<dbReference type="PANTHER" id="PTHR10815:SF14">
    <property type="entry name" value="BIFUNCTIONAL TRANSCRIPTIONAL ACTIVATOR_DNA REPAIR ENZYME ADA"/>
    <property type="match status" value="1"/>
</dbReference>
<evidence type="ECO:0000256" key="3">
    <source>
        <dbReference type="ARBA" id="ARBA00022679"/>
    </source>
</evidence>
<dbReference type="GO" id="GO:0003908">
    <property type="term" value="F:methylated-DNA-[protein]-cysteine S-methyltransferase activity"/>
    <property type="evidence" value="ECO:0007669"/>
    <property type="project" value="UniProtKB-EC"/>
</dbReference>
<evidence type="ECO:0000256" key="9">
    <source>
        <dbReference type="ARBA" id="ARBA00049348"/>
    </source>
</evidence>
<comment type="catalytic activity">
    <reaction evidence="1">
        <text>a 4-O-methyl-thymidine in DNA + L-cysteinyl-[protein] = a thymidine in DNA + S-methyl-L-cysteinyl-[protein]</text>
        <dbReference type="Rhea" id="RHEA:53428"/>
        <dbReference type="Rhea" id="RHEA-COMP:10131"/>
        <dbReference type="Rhea" id="RHEA-COMP:10132"/>
        <dbReference type="Rhea" id="RHEA-COMP:13555"/>
        <dbReference type="Rhea" id="RHEA-COMP:13556"/>
        <dbReference type="ChEBI" id="CHEBI:29950"/>
        <dbReference type="ChEBI" id="CHEBI:82612"/>
        <dbReference type="ChEBI" id="CHEBI:137386"/>
        <dbReference type="ChEBI" id="CHEBI:137387"/>
        <dbReference type="EC" id="2.1.1.63"/>
    </reaction>
</comment>
<keyword evidence="11" id="KW-0862">Zinc</keyword>
<evidence type="ECO:0000313" key="14">
    <source>
        <dbReference type="Proteomes" id="UP000317550"/>
    </source>
</evidence>
<dbReference type="InterPro" id="IPR035451">
    <property type="entry name" value="Ada-like_dom_sf"/>
</dbReference>
<comment type="cofactor">
    <cofactor evidence="11">
        <name>Zn(2+)</name>
        <dbReference type="ChEBI" id="CHEBI:29105"/>
    </cofactor>
    <text evidence="11">Binds 1 zinc ion per subunit.</text>
</comment>
<reference evidence="14" key="1">
    <citation type="submission" date="2019-07" db="EMBL/GenBank/DDBJ databases">
        <title>Chitinimonas sp. nov., isolated from Ny-Alesund, arctica soil.</title>
        <authorList>
            <person name="Xu Q."/>
            <person name="Peng F."/>
        </authorList>
    </citation>
    <scope>NUCLEOTIDE SEQUENCE [LARGE SCALE GENOMIC DNA]</scope>
    <source>
        <strain evidence="14">R3-44</strain>
    </source>
</reference>
<feature type="active site" description="Nucleophile; methyl group acceptor from either O6-methylguanine or O4-methylthymine" evidence="10">
    <location>
        <position position="339"/>
    </location>
</feature>
<evidence type="ECO:0000256" key="7">
    <source>
        <dbReference type="ARBA" id="ARBA00023163"/>
    </source>
</evidence>
<dbReference type="Gene3D" id="1.10.10.10">
    <property type="entry name" value="Winged helix-like DNA-binding domain superfamily/Winged helix DNA-binding domain"/>
    <property type="match status" value="1"/>
</dbReference>
<dbReference type="AlphaFoldDB" id="A0A516SL32"/>
<feature type="binding site" evidence="11">
    <location>
        <position position="49"/>
    </location>
    <ligand>
        <name>Zn(2+)</name>
        <dbReference type="ChEBI" id="CHEBI:29105"/>
    </ligand>
</feature>
<dbReference type="GO" id="GO:0043565">
    <property type="term" value="F:sequence-specific DNA binding"/>
    <property type="evidence" value="ECO:0007669"/>
    <property type="project" value="InterPro"/>
</dbReference>
<dbReference type="SUPFAM" id="SSF57884">
    <property type="entry name" value="Ada DNA repair protein, N-terminal domain (N-Ada 10)"/>
    <property type="match status" value="1"/>
</dbReference>
<evidence type="ECO:0000256" key="8">
    <source>
        <dbReference type="ARBA" id="ARBA00023204"/>
    </source>
</evidence>
<keyword evidence="6" id="KW-0010">Activator</keyword>
<dbReference type="Pfam" id="PF12833">
    <property type="entry name" value="HTH_18"/>
    <property type="match status" value="1"/>
</dbReference>
<dbReference type="InterPro" id="IPR036631">
    <property type="entry name" value="MGMT_N_sf"/>
</dbReference>
<dbReference type="NCBIfam" id="TIGR00589">
    <property type="entry name" value="ogt"/>
    <property type="match status" value="1"/>
</dbReference>
<evidence type="ECO:0000256" key="11">
    <source>
        <dbReference type="PIRSR" id="PIRSR000409-3"/>
    </source>
</evidence>
<dbReference type="NCBIfam" id="NF011964">
    <property type="entry name" value="PRK15435.1"/>
    <property type="match status" value="1"/>
</dbReference>
<dbReference type="CDD" id="cd06445">
    <property type="entry name" value="ATase"/>
    <property type="match status" value="1"/>
</dbReference>
<dbReference type="OrthoDB" id="9811249at2"/>
<dbReference type="SUPFAM" id="SSF46689">
    <property type="entry name" value="Homeodomain-like"/>
    <property type="match status" value="1"/>
</dbReference>
<feature type="binding site" evidence="11">
    <location>
        <position position="76"/>
    </location>
    <ligand>
        <name>Zn(2+)</name>
        <dbReference type="ChEBI" id="CHEBI:29105"/>
    </ligand>
</feature>
<evidence type="ECO:0000313" key="13">
    <source>
        <dbReference type="EMBL" id="QDQ28864.1"/>
    </source>
</evidence>
<feature type="active site" description="Nucleophile; methyl group acceptor from methylphosphotriester" evidence="10">
    <location>
        <position position="45"/>
    </location>
</feature>
<dbReference type="InterPro" id="IPR014048">
    <property type="entry name" value="MethylDNA_cys_MeTrfase_DNA-bd"/>
</dbReference>
<gene>
    <name evidence="13" type="primary">ada</name>
    <name evidence="13" type="ORF">FNU76_22320</name>
</gene>
<dbReference type="Pfam" id="PF02805">
    <property type="entry name" value="Ada_Zn_binding"/>
    <property type="match status" value="1"/>
</dbReference>
<evidence type="ECO:0000256" key="5">
    <source>
        <dbReference type="ARBA" id="ARBA00023015"/>
    </source>
</evidence>
<evidence type="ECO:0000256" key="2">
    <source>
        <dbReference type="ARBA" id="ARBA00022603"/>
    </source>
</evidence>
<dbReference type="GO" id="GO:0006281">
    <property type="term" value="P:DNA repair"/>
    <property type="evidence" value="ECO:0007669"/>
    <property type="project" value="UniProtKB-KW"/>
</dbReference>
<dbReference type="Gene3D" id="3.30.160.70">
    <property type="entry name" value="Methylated DNA-protein cysteine methyltransferase domain"/>
    <property type="match status" value="1"/>
</dbReference>
<feature type="binding site" evidence="11">
    <location>
        <position position="79"/>
    </location>
    <ligand>
        <name>Zn(2+)</name>
        <dbReference type="ChEBI" id="CHEBI:29105"/>
    </ligand>
</feature>
<dbReference type="Gene3D" id="1.10.10.60">
    <property type="entry name" value="Homeodomain-like"/>
    <property type="match status" value="1"/>
</dbReference>
<protein>
    <submittedName>
        <fullName evidence="13">Bifunctional DNA-binding transcriptional regulator/O6-methylguanine-DNA methyltransferase Ada</fullName>
    </submittedName>
</protein>
<dbReference type="PANTHER" id="PTHR10815">
    <property type="entry name" value="METHYLATED-DNA--PROTEIN-CYSTEINE METHYLTRANSFERASE"/>
    <property type="match status" value="1"/>
</dbReference>
<dbReference type="InterPro" id="IPR018060">
    <property type="entry name" value="HTH_AraC"/>
</dbReference>
<keyword evidence="2 13" id="KW-0489">Methyltransferase</keyword>
<organism evidence="13 14">
    <name type="scientific">Chitinimonas arctica</name>
    <dbReference type="NCBI Taxonomy" id="2594795"/>
    <lineage>
        <taxon>Bacteria</taxon>
        <taxon>Pseudomonadati</taxon>
        <taxon>Pseudomonadota</taxon>
        <taxon>Betaproteobacteria</taxon>
        <taxon>Neisseriales</taxon>
        <taxon>Chitinibacteraceae</taxon>
        <taxon>Chitinimonas</taxon>
    </lineage>
</organism>
<feature type="binding site" evidence="11">
    <location>
        <position position="45"/>
    </location>
    <ligand>
        <name>Zn(2+)</name>
        <dbReference type="ChEBI" id="CHEBI:29105"/>
    </ligand>
</feature>
<dbReference type="Proteomes" id="UP000317550">
    <property type="component" value="Chromosome"/>
</dbReference>
<dbReference type="KEGG" id="cari:FNU76_22320"/>
<dbReference type="GO" id="GO:0003700">
    <property type="term" value="F:DNA-binding transcription factor activity"/>
    <property type="evidence" value="ECO:0007669"/>
    <property type="project" value="InterPro"/>
</dbReference>
<keyword evidence="8" id="KW-0234">DNA repair</keyword>
<dbReference type="InterPro" id="IPR009057">
    <property type="entry name" value="Homeodomain-like_sf"/>
</dbReference>
<comment type="catalytic activity">
    <reaction evidence="9">
        <text>a 6-O-methyl-2'-deoxyguanosine in DNA + L-cysteinyl-[protein] = S-methyl-L-cysteinyl-[protein] + a 2'-deoxyguanosine in DNA</text>
        <dbReference type="Rhea" id="RHEA:24000"/>
        <dbReference type="Rhea" id="RHEA-COMP:10131"/>
        <dbReference type="Rhea" id="RHEA-COMP:10132"/>
        <dbReference type="Rhea" id="RHEA-COMP:11367"/>
        <dbReference type="Rhea" id="RHEA-COMP:11368"/>
        <dbReference type="ChEBI" id="CHEBI:29950"/>
        <dbReference type="ChEBI" id="CHEBI:82612"/>
        <dbReference type="ChEBI" id="CHEBI:85445"/>
        <dbReference type="ChEBI" id="CHEBI:85448"/>
        <dbReference type="EC" id="2.1.1.63"/>
    </reaction>
</comment>
<keyword evidence="3 13" id="KW-0808">Transferase</keyword>
<dbReference type="Gene3D" id="3.40.10.10">
    <property type="entry name" value="DNA Methylphosphotriester Repair Domain"/>
    <property type="match status" value="1"/>
</dbReference>
<keyword evidence="14" id="KW-1185">Reference proteome</keyword>
<dbReference type="GO" id="GO:0008270">
    <property type="term" value="F:zinc ion binding"/>
    <property type="evidence" value="ECO:0007669"/>
    <property type="project" value="InterPro"/>
</dbReference>
<dbReference type="SUPFAM" id="SSF46767">
    <property type="entry name" value="Methylated DNA-protein cysteine methyltransferase, C-terminal domain"/>
    <property type="match status" value="1"/>
</dbReference>
<dbReference type="Pfam" id="PF01035">
    <property type="entry name" value="DNA_binding_1"/>
    <property type="match status" value="1"/>
</dbReference>
<dbReference type="SMART" id="SM00342">
    <property type="entry name" value="HTH_ARAC"/>
    <property type="match status" value="1"/>
</dbReference>
<evidence type="ECO:0000256" key="10">
    <source>
        <dbReference type="PIRSR" id="PIRSR000409-1"/>
    </source>
</evidence>
<dbReference type="InterPro" id="IPR036217">
    <property type="entry name" value="MethylDNA_cys_MeTrfase_DNAb"/>
</dbReference>
<keyword evidence="11" id="KW-0479">Metal-binding</keyword>
<keyword evidence="4" id="KW-0227">DNA damage</keyword>
<keyword evidence="13" id="KW-0238">DNA-binding</keyword>
<dbReference type="FunFam" id="1.10.10.10:FF:000410">
    <property type="entry name" value="ADA regulatory protein, putative"/>
    <property type="match status" value="1"/>
</dbReference>
<dbReference type="PROSITE" id="PS00374">
    <property type="entry name" value="MGMT"/>
    <property type="match status" value="1"/>
</dbReference>
<name>A0A516SL32_9NEIS</name>
<keyword evidence="5" id="KW-0805">Transcription regulation</keyword>
<dbReference type="EMBL" id="CP041730">
    <property type="protein sequence ID" value="QDQ28864.1"/>
    <property type="molecule type" value="Genomic_DNA"/>
</dbReference>
<dbReference type="InterPro" id="IPR036388">
    <property type="entry name" value="WH-like_DNA-bd_sf"/>
</dbReference>
<proteinExistence type="predicted"/>
<evidence type="ECO:0000256" key="6">
    <source>
        <dbReference type="ARBA" id="ARBA00023159"/>
    </source>
</evidence>
<evidence type="ECO:0000256" key="4">
    <source>
        <dbReference type="ARBA" id="ARBA00022763"/>
    </source>
</evidence>
<accession>A0A516SL32</accession>
<dbReference type="GO" id="GO:0032259">
    <property type="term" value="P:methylation"/>
    <property type="evidence" value="ECO:0007669"/>
    <property type="project" value="UniProtKB-KW"/>
</dbReference>
<dbReference type="InterPro" id="IPR004026">
    <property type="entry name" value="Ada_DNA_repair_Zn-bd"/>
</dbReference>
<evidence type="ECO:0000259" key="12">
    <source>
        <dbReference type="PROSITE" id="PS01124"/>
    </source>
</evidence>
<dbReference type="RefSeq" id="WP_144280247.1">
    <property type="nucleotide sequence ID" value="NZ_CP041730.1"/>
</dbReference>
<keyword evidence="7" id="KW-0804">Transcription</keyword>
<evidence type="ECO:0000256" key="1">
    <source>
        <dbReference type="ARBA" id="ARBA00001286"/>
    </source>
</evidence>
<dbReference type="InterPro" id="IPR001497">
    <property type="entry name" value="MethylDNA_cys_MeTrfase_AS"/>
</dbReference>
<feature type="domain" description="HTH araC/xylS-type" evidence="12">
    <location>
        <begin position="109"/>
        <end position="201"/>
    </location>
</feature>
<sequence length="369" mass="40250">MKQSINKAALAAATENDPRWASVQARDATADGDFYYSVKTTGVYCRPSCAARQARPENVRFHASCEAAELAGFRPCKRCKPRQPLLASEHAARITEACRLIESADPAPKLAELADTVGISRFHFHRLFKSVTGLTPRQYAHAHRAERVRKELDHRESSTRANSAGASITRAIFDAGYNANSRFYEESDRVLGMRPREFLAGGIDVDIRFAIGECSLGSILVAQSVRGICAILLGDDPDVLACDLQARFPGANIIGGDHDFEQLIARVVGLIESPAIGLDLPLDIRGTSFQQRVWQALRDIPAGETASYTDIAKRIGSPRSVRAVAQACAANALAVAIPCHRVVRIDGGLSGYRWGVERKRALLEKEAKQ</sequence>
<dbReference type="SUPFAM" id="SSF53155">
    <property type="entry name" value="Methylated DNA-protein cysteine methyltransferase domain"/>
    <property type="match status" value="1"/>
</dbReference>
<dbReference type="InterPro" id="IPR016221">
    <property type="entry name" value="Bifunct_regulatory_prot_Ada"/>
</dbReference>
<dbReference type="PIRSF" id="PIRSF000409">
    <property type="entry name" value="Ada"/>
    <property type="match status" value="1"/>
</dbReference>
<dbReference type="PROSITE" id="PS01124">
    <property type="entry name" value="HTH_ARAC_FAMILY_2"/>
    <property type="match status" value="1"/>
</dbReference>